<reference evidence="2 3" key="1">
    <citation type="submission" date="2014-06" db="EMBL/GenBank/DDBJ databases">
        <authorList>
            <person name="Swart Estienne"/>
        </authorList>
    </citation>
    <scope>NUCLEOTIDE SEQUENCE [LARGE SCALE GENOMIC DNA]</scope>
    <source>
        <strain evidence="2 3">130c</strain>
    </source>
</reference>
<protein>
    <submittedName>
        <fullName evidence="2">Uncharacterized protein</fullName>
    </submittedName>
</protein>
<dbReference type="AlphaFoldDB" id="A0A078AEI2"/>
<keyword evidence="3" id="KW-1185">Reference proteome</keyword>
<accession>A0A078AEI2</accession>
<evidence type="ECO:0000256" key="1">
    <source>
        <dbReference type="SAM" id="MobiDB-lite"/>
    </source>
</evidence>
<sequence length="620" mass="72684">MLSNNSSFMDKRKKTQILKAITANRKQKCNHSFFKKFKNVDVYGQKIQFTYKGKMSYKTAYESYLLYTKKFPTTFTKYFLRDINNQDSLSPQDNGFDLAFGVSKQIDPSYGGFIAYQTSQTENGTIVDQDLKITSCGTQLFQNELYIDDQLSSIDLDPKREKKIKMYLQEGQTEIYGNIVIFWDKNSEKFVKIENIKIQDDNIDTTSRIMASIQIQLDRRNIQYGIVVDNLIVTLEKIGGFKGVIFSLGLICVRYFQERLFKSSFFKQIYQVKDKQVKSRALQRKISPNLESQSSLKTVKIDDSVTNEMLESQPAEEKPDELINKIHIKSKLTLKDINQLFTEVLTRKRFKYTFYQMISYISNCIFLRKKKHLKNSPTTIQHFLYHKANQRLEQELDVVNLVRSIRKLRLLAKVILSQRSRILLKFQRKNLLESQSSSSDSDDHQFDTLKLLDDKNDLVKLSAIQKIKRNLNHYSDNVLDHIDKNLLRGIYLRRQREREEVLSDNDRMNSPLYMRTNSIFTTNNSKNDSPVNYRKGSMLPIFRSRNLEDYENESGISNQSPKRVMERQGIEKQWEMVLKQTDIQSQSIALVDKKEESSSSSLSKVDEDQEERIQDFDIEN</sequence>
<gene>
    <name evidence="2" type="primary">Contig12422.g13260</name>
    <name evidence="2" type="ORF">STYLEM_8310</name>
</gene>
<proteinExistence type="predicted"/>
<dbReference type="EMBL" id="CCKQ01007895">
    <property type="protein sequence ID" value="CDW79323.1"/>
    <property type="molecule type" value="Genomic_DNA"/>
</dbReference>
<feature type="region of interest" description="Disordered" evidence="1">
    <location>
        <begin position="589"/>
        <end position="620"/>
    </location>
</feature>
<feature type="compositionally biased region" description="Basic and acidic residues" evidence="1">
    <location>
        <begin position="611"/>
        <end position="620"/>
    </location>
</feature>
<dbReference type="InParanoid" id="A0A078AEI2"/>
<organism evidence="2 3">
    <name type="scientific">Stylonychia lemnae</name>
    <name type="common">Ciliate</name>
    <dbReference type="NCBI Taxonomy" id="5949"/>
    <lineage>
        <taxon>Eukaryota</taxon>
        <taxon>Sar</taxon>
        <taxon>Alveolata</taxon>
        <taxon>Ciliophora</taxon>
        <taxon>Intramacronucleata</taxon>
        <taxon>Spirotrichea</taxon>
        <taxon>Stichotrichia</taxon>
        <taxon>Sporadotrichida</taxon>
        <taxon>Oxytrichidae</taxon>
        <taxon>Stylonychinae</taxon>
        <taxon>Stylonychia</taxon>
    </lineage>
</organism>
<dbReference type="OrthoDB" id="324324at2759"/>
<dbReference type="Proteomes" id="UP000039865">
    <property type="component" value="Unassembled WGS sequence"/>
</dbReference>
<evidence type="ECO:0000313" key="2">
    <source>
        <dbReference type="EMBL" id="CDW79323.1"/>
    </source>
</evidence>
<evidence type="ECO:0000313" key="3">
    <source>
        <dbReference type="Proteomes" id="UP000039865"/>
    </source>
</evidence>
<name>A0A078AEI2_STYLE</name>